<feature type="region of interest" description="Disordered" evidence="3">
    <location>
        <begin position="313"/>
        <end position="333"/>
    </location>
</feature>
<reference evidence="6" key="1">
    <citation type="submission" date="2015-03" db="EMBL/GenBank/DDBJ databases">
        <title>A transcriptome of Araucaria cunninghamii, an australian fine timber species.</title>
        <authorList>
            <person name="Jing Yi C.J.Y."/>
            <person name="Yin San L.Y.S."/>
            <person name="Abdul Karim S.S."/>
            <person name="Wan Azmi N.N."/>
            <person name="Hercus R.R."/>
            <person name="Croft L.L."/>
        </authorList>
    </citation>
    <scope>NUCLEOTIDE SEQUENCE</scope>
    <source>
        <strain evidence="6">MI0301</strain>
        <tissue evidence="6">Leaf</tissue>
    </source>
</reference>
<dbReference type="InterPro" id="IPR029021">
    <property type="entry name" value="Prot-tyrosine_phosphatase-like"/>
</dbReference>
<dbReference type="GO" id="GO:0033549">
    <property type="term" value="F:MAP kinase phosphatase activity"/>
    <property type="evidence" value="ECO:0007669"/>
    <property type="project" value="InterPro"/>
</dbReference>
<dbReference type="SMART" id="SM00195">
    <property type="entry name" value="DSPc"/>
    <property type="match status" value="1"/>
</dbReference>
<dbReference type="InterPro" id="IPR000387">
    <property type="entry name" value="Tyr_Pase_dom"/>
</dbReference>
<dbReference type="GO" id="GO:0005634">
    <property type="term" value="C:nucleus"/>
    <property type="evidence" value="ECO:0007669"/>
    <property type="project" value="TreeGrafter"/>
</dbReference>
<dbReference type="PANTHER" id="PTHR47244">
    <property type="entry name" value="PROTEIN-TYROSINE-PHOSPHATASE IBR5"/>
    <property type="match status" value="1"/>
</dbReference>
<dbReference type="SUPFAM" id="SSF52799">
    <property type="entry name" value="(Phosphotyrosine protein) phosphatases II"/>
    <property type="match status" value="1"/>
</dbReference>
<feature type="domain" description="Tyrosine specific protein phosphatases" evidence="5">
    <location>
        <begin position="151"/>
        <end position="211"/>
    </location>
</feature>
<dbReference type="PROSITE" id="PS50054">
    <property type="entry name" value="TYR_PHOSPHATASE_DUAL"/>
    <property type="match status" value="1"/>
</dbReference>
<evidence type="ECO:0000256" key="3">
    <source>
        <dbReference type="SAM" id="MobiDB-lite"/>
    </source>
</evidence>
<dbReference type="PROSITE" id="PS50056">
    <property type="entry name" value="TYR_PHOSPHATASE_2"/>
    <property type="match status" value="1"/>
</dbReference>
<dbReference type="GO" id="GO:0009734">
    <property type="term" value="P:auxin-activated signaling pathway"/>
    <property type="evidence" value="ECO:0007669"/>
    <property type="project" value="InterPro"/>
</dbReference>
<dbReference type="InterPro" id="IPR020422">
    <property type="entry name" value="TYR_PHOSPHATASE_DUAL_dom"/>
</dbReference>
<dbReference type="EMBL" id="GCKF01034384">
    <property type="protein sequence ID" value="JAG97240.1"/>
    <property type="molecule type" value="Transcribed_RNA"/>
</dbReference>
<evidence type="ECO:0000256" key="1">
    <source>
        <dbReference type="ARBA" id="ARBA00022801"/>
    </source>
</evidence>
<evidence type="ECO:0000259" key="4">
    <source>
        <dbReference type="PROSITE" id="PS50054"/>
    </source>
</evidence>
<name>A0A0D6R5S1_ARACU</name>
<sequence length="333" mass="36851">MRSNLPGHHAAEFGVRSGRLTGREFESEEGSACFDYSVCLYFLFPAAAMRKRERENPCAICGHYHKFEEGEACGVCGHRMQGANEKSHHMPSAFPTEVLPKFLYLGSYDNASRAELLKAQGIARILNTVPACQNLYKNSFVYHCLKEEQTLPFNEAVDFIEQCRKDNVRVLVHCMSGQSRSPAIVIAYLMRHKGWRLAESYQWVKERRPSINLNSAVVKQLQDYEAEVFGTNALPVPIFTTPNGLAFGFGFQTDTQSAVSSPTFCQPPSSPNFIFGATNSCQSSSGSNFNFGVTNSPNQGSFIFGARTQDQQISNTPLGSMTGTPMDNAMDST</sequence>
<dbReference type="PANTHER" id="PTHR47244:SF1">
    <property type="entry name" value="PROTEIN-TYROSINE-PHOSPHATASE IBR5"/>
    <property type="match status" value="1"/>
</dbReference>
<dbReference type="Pfam" id="PF00782">
    <property type="entry name" value="DSPc"/>
    <property type="match status" value="1"/>
</dbReference>
<keyword evidence="2" id="KW-0904">Protein phosphatase</keyword>
<dbReference type="PROSITE" id="PS00383">
    <property type="entry name" value="TYR_PHOSPHATASE_1"/>
    <property type="match status" value="1"/>
</dbReference>
<dbReference type="GO" id="GO:0009738">
    <property type="term" value="P:abscisic acid-activated signaling pathway"/>
    <property type="evidence" value="ECO:0007669"/>
    <property type="project" value="InterPro"/>
</dbReference>
<dbReference type="AlphaFoldDB" id="A0A0D6R5S1"/>
<evidence type="ECO:0000256" key="2">
    <source>
        <dbReference type="ARBA" id="ARBA00022912"/>
    </source>
</evidence>
<accession>A0A0D6R5S1</accession>
<dbReference type="CDD" id="cd18534">
    <property type="entry name" value="DSP_plant_IBR5-like"/>
    <property type="match status" value="1"/>
</dbReference>
<dbReference type="InterPro" id="IPR044212">
    <property type="entry name" value="IBR5-like"/>
</dbReference>
<evidence type="ECO:0008006" key="7">
    <source>
        <dbReference type="Google" id="ProtNLM"/>
    </source>
</evidence>
<dbReference type="InterPro" id="IPR000340">
    <property type="entry name" value="Dual-sp_phosphatase_cat-dom"/>
</dbReference>
<feature type="domain" description="Tyrosine-protein phosphatase" evidence="4">
    <location>
        <begin position="94"/>
        <end position="230"/>
    </location>
</feature>
<dbReference type="InterPro" id="IPR016130">
    <property type="entry name" value="Tyr_Pase_AS"/>
</dbReference>
<dbReference type="Gene3D" id="3.90.190.10">
    <property type="entry name" value="Protein tyrosine phosphatase superfamily"/>
    <property type="match status" value="1"/>
</dbReference>
<evidence type="ECO:0000259" key="5">
    <source>
        <dbReference type="PROSITE" id="PS50056"/>
    </source>
</evidence>
<keyword evidence="1" id="KW-0378">Hydrolase</keyword>
<evidence type="ECO:0000313" key="6">
    <source>
        <dbReference type="EMBL" id="JAG97240.1"/>
    </source>
</evidence>
<protein>
    <recommendedName>
        <fullName evidence="7">Protein-tyrosine-phosphatase</fullName>
    </recommendedName>
</protein>
<dbReference type="FunFam" id="3.90.190.10:FF:000079">
    <property type="entry name" value="Protein-tyrosine-phosphatase IBR5"/>
    <property type="match status" value="1"/>
</dbReference>
<proteinExistence type="predicted"/>
<organism evidence="6">
    <name type="scientific">Araucaria cunninghamii</name>
    <name type="common">Hoop pine</name>
    <name type="synonym">Moreton Bay pine</name>
    <dbReference type="NCBI Taxonomy" id="56994"/>
    <lineage>
        <taxon>Eukaryota</taxon>
        <taxon>Viridiplantae</taxon>
        <taxon>Streptophyta</taxon>
        <taxon>Embryophyta</taxon>
        <taxon>Tracheophyta</taxon>
        <taxon>Spermatophyta</taxon>
        <taxon>Pinopsida</taxon>
        <taxon>Pinidae</taxon>
        <taxon>Conifers II</taxon>
        <taxon>Araucariales</taxon>
        <taxon>Araucariaceae</taxon>
        <taxon>Araucaria</taxon>
    </lineage>
</organism>